<organism evidence="1 2">
    <name type="scientific">Cuneatibacter caecimuris</name>
    <dbReference type="NCBI Taxonomy" id="1796618"/>
    <lineage>
        <taxon>Bacteria</taxon>
        <taxon>Bacillati</taxon>
        <taxon>Bacillota</taxon>
        <taxon>Clostridia</taxon>
        <taxon>Lachnospirales</taxon>
        <taxon>Lachnospiraceae</taxon>
        <taxon>Cuneatibacter</taxon>
    </lineage>
</organism>
<gene>
    <name evidence="1" type="ORF">EV209_2481</name>
</gene>
<reference evidence="1 2" key="1">
    <citation type="submission" date="2019-02" db="EMBL/GenBank/DDBJ databases">
        <title>Genomic Encyclopedia of Type Strains, Phase IV (KMG-IV): sequencing the most valuable type-strain genomes for metagenomic binning, comparative biology and taxonomic classification.</title>
        <authorList>
            <person name="Goeker M."/>
        </authorList>
    </citation>
    <scope>NUCLEOTIDE SEQUENCE [LARGE SCALE GENOMIC DNA]</scope>
    <source>
        <strain evidence="1 2">DSM 29486</strain>
    </source>
</reference>
<name>A0A4Q7P2V3_9FIRM</name>
<dbReference type="Proteomes" id="UP000292927">
    <property type="component" value="Unassembled WGS sequence"/>
</dbReference>
<evidence type="ECO:0000313" key="2">
    <source>
        <dbReference type="Proteomes" id="UP000292927"/>
    </source>
</evidence>
<proteinExistence type="predicted"/>
<accession>A0A4Q7P2V3</accession>
<sequence>MFGRRRKDQLKYDPAIQTPVLMISICTGEKTLGFRNKQTGETEQVACIRKDEELKELCRKFGIREEAIKKEW</sequence>
<protein>
    <recommendedName>
        <fullName evidence="3">Aspartate dehydrogenase</fullName>
    </recommendedName>
</protein>
<dbReference type="AlphaFoldDB" id="A0A4Q7P2V3"/>
<evidence type="ECO:0000313" key="1">
    <source>
        <dbReference type="EMBL" id="RZS94114.1"/>
    </source>
</evidence>
<comment type="caution">
    <text evidence="1">The sequence shown here is derived from an EMBL/GenBank/DDBJ whole genome shotgun (WGS) entry which is preliminary data.</text>
</comment>
<dbReference type="EMBL" id="SGXF01000005">
    <property type="protein sequence ID" value="RZS94114.1"/>
    <property type="molecule type" value="Genomic_DNA"/>
</dbReference>
<evidence type="ECO:0008006" key="3">
    <source>
        <dbReference type="Google" id="ProtNLM"/>
    </source>
</evidence>
<keyword evidence="2" id="KW-1185">Reference proteome</keyword>
<dbReference type="OrthoDB" id="9799109at2"/>